<evidence type="ECO:0008006" key="3">
    <source>
        <dbReference type="Google" id="ProtNLM"/>
    </source>
</evidence>
<proteinExistence type="predicted"/>
<dbReference type="OrthoDB" id="4405067at2"/>
<dbReference type="PATRIC" id="fig|443610.3.peg.719"/>
<evidence type="ECO:0000313" key="1">
    <source>
        <dbReference type="EMBL" id="KKB11497.1"/>
    </source>
</evidence>
<reference evidence="1 2" key="1">
    <citation type="submission" date="2015-03" db="EMBL/GenBank/DDBJ databases">
        <authorList>
            <person name="Hassan Y.I."/>
            <person name="Lepp D."/>
            <person name="Li X.-Z."/>
            <person name="Zhou T."/>
        </authorList>
    </citation>
    <scope>NUCLEOTIDE SEQUENCE [LARGE SCALE GENOMIC DNA]</scope>
    <source>
        <strain evidence="1 2">BD-c194</strain>
    </source>
</reference>
<dbReference type="EMBL" id="JZEX01000115">
    <property type="protein sequence ID" value="KKB11497.1"/>
    <property type="molecule type" value="Genomic_DNA"/>
</dbReference>
<organism evidence="1 2">
    <name type="scientific">Devosia geojensis</name>
    <dbReference type="NCBI Taxonomy" id="443610"/>
    <lineage>
        <taxon>Bacteria</taxon>
        <taxon>Pseudomonadati</taxon>
        <taxon>Pseudomonadota</taxon>
        <taxon>Alphaproteobacteria</taxon>
        <taxon>Hyphomicrobiales</taxon>
        <taxon>Devosiaceae</taxon>
        <taxon>Devosia</taxon>
    </lineage>
</organism>
<dbReference type="STRING" id="443610.VE25_12390"/>
<dbReference type="RefSeq" id="WP_046108946.1">
    <property type="nucleotide sequence ID" value="NZ_JZEX01000115.1"/>
</dbReference>
<comment type="caution">
    <text evidence="1">The sequence shown here is derived from an EMBL/GenBank/DDBJ whole genome shotgun (WGS) entry which is preliminary data.</text>
</comment>
<name>A0A0F5FTI0_9HYPH</name>
<protein>
    <recommendedName>
        <fullName evidence="3">Glycosyltransferase family 92 protein</fullName>
    </recommendedName>
</protein>
<evidence type="ECO:0000313" key="2">
    <source>
        <dbReference type="Proteomes" id="UP000033632"/>
    </source>
</evidence>
<dbReference type="Proteomes" id="UP000033632">
    <property type="component" value="Unassembled WGS sequence"/>
</dbReference>
<gene>
    <name evidence="1" type="ORF">VE25_12390</name>
</gene>
<keyword evidence="2" id="KW-1185">Reference proteome</keyword>
<dbReference type="AlphaFoldDB" id="A0A0F5FTI0"/>
<sequence>MAAEILDLPTLPGYLLPGGLRRGLLRPELPRDPKFVASYEDRILFYDAFWDVTGRQIIVHGPLAIDLKPHYRQARYVARPSGAVLKPKPHHSTRVELYGLKAPPDTTHLEVTFAGHVLTLPVGESYARHFAGENLLFTLSRNNDLDWIADWARFHVVNQGVTAVLLFDNASDRYGLDDIAARLAAIEGLRKISVIPVPHRYTDRDEAMRKTPFWAHFLQPSMMLNMFRRYGPLANGILNCDIDELAVPTGGETVFETARASRSGTVYFRGRWIEPVPGEVHADGYRHADFRLIKPGTDITRGRTTQKWAVDPDRKWLRNLSIHPHTHLFANRPWFTRHKPTTAYIAHFRAISTSWARARPVTPERPPGLIEDTLLSRALDRAFPELAARGRPAS</sequence>
<accession>A0A0F5FTI0</accession>